<sequence length="443" mass="50579">MTRLDSLQISGFKGIDEVDIETTSVNIITGRNNAGKTSLLEAIDLLFNPDKIKKFEDNIDSLIHEGHEECVISCEYIRGPQLSLDDFGSKSETDLTETRTMKFEQPHHQEAADFFLECMRDLVETGPDSGYIVNRFTRNRVELDQSDQHPDIIEEELLDTITGYPIEEIIESIIEHSLVISIDGESYPYIYLGNYFQKFRDRVVGETSNKIENSLRDDPEKYEQLKEVNPPQLERILSDILVPRFGSGRFVSGSPPILEGVEFNESIKLDPNDIDLSKENAAVRLSNIEDYVKEHNLVENLSDLSLDTIVFHDGSNKHQVPYDFMGDGLKSLIGILWELSDSDRNGNVLMLEEPGQNMHPGYVNNLAYRITTISKLRGIQLFLTTHNIDLIRSFLSETLPEEEREFLEEELTILQMSDGIPQEHSYDAAKMQMDQLQLDLRSI</sequence>
<dbReference type="SUPFAM" id="SSF52540">
    <property type="entry name" value="P-loop containing nucleoside triphosphate hydrolases"/>
    <property type="match status" value="1"/>
</dbReference>
<name>A0AAF0P925_9EURY</name>
<evidence type="ECO:0000259" key="1">
    <source>
        <dbReference type="Pfam" id="PF13175"/>
    </source>
</evidence>
<accession>A0AAF0P925</accession>
<reference evidence="2 3" key="1">
    <citation type="submission" date="2022-07" db="EMBL/GenBank/DDBJ databases">
        <title>Two temperate virus in Haloterrigena jeotgali A29.</title>
        <authorList>
            <person name="Deng X."/>
        </authorList>
    </citation>
    <scope>NUCLEOTIDE SEQUENCE [LARGE SCALE GENOMIC DNA]</scope>
    <source>
        <strain evidence="2 3">A29</strain>
    </source>
</reference>
<keyword evidence="3" id="KW-1185">Reference proteome</keyword>
<dbReference type="InterPro" id="IPR041685">
    <property type="entry name" value="AAA_GajA/Old/RecF-like"/>
</dbReference>
<dbReference type="InterPro" id="IPR027417">
    <property type="entry name" value="P-loop_NTPase"/>
</dbReference>
<evidence type="ECO:0000313" key="3">
    <source>
        <dbReference type="Proteomes" id="UP001224926"/>
    </source>
</evidence>
<dbReference type="EMBL" id="CP101873">
    <property type="protein sequence ID" value="WMT06236.1"/>
    <property type="molecule type" value="Genomic_DNA"/>
</dbReference>
<dbReference type="PANTHER" id="PTHR43581">
    <property type="entry name" value="ATP/GTP PHOSPHATASE"/>
    <property type="match status" value="1"/>
</dbReference>
<proteinExistence type="predicted"/>
<feature type="domain" description="Endonuclease GajA/Old nuclease/RecF-like AAA" evidence="1">
    <location>
        <begin position="4"/>
        <end position="390"/>
    </location>
</feature>
<dbReference type="PANTHER" id="PTHR43581:SF2">
    <property type="entry name" value="EXCINUCLEASE ATPASE SUBUNIT"/>
    <property type="match status" value="1"/>
</dbReference>
<gene>
    <name evidence="2" type="ORF">NP511_12660</name>
</gene>
<dbReference type="Pfam" id="PF13175">
    <property type="entry name" value="AAA_15"/>
    <property type="match status" value="1"/>
</dbReference>
<dbReference type="InterPro" id="IPR051396">
    <property type="entry name" value="Bact_Antivir_Def_Nuclease"/>
</dbReference>
<dbReference type="Proteomes" id="UP001224926">
    <property type="component" value="Chromosome"/>
</dbReference>
<dbReference type="Gene3D" id="3.40.50.300">
    <property type="entry name" value="P-loop containing nucleotide triphosphate hydrolases"/>
    <property type="match status" value="1"/>
</dbReference>
<evidence type="ECO:0000313" key="2">
    <source>
        <dbReference type="EMBL" id="WMT06236.1"/>
    </source>
</evidence>
<protein>
    <submittedName>
        <fullName evidence="2">AAA family ATPase</fullName>
    </submittedName>
</protein>
<dbReference type="RefSeq" id="WP_084158282.1">
    <property type="nucleotide sequence ID" value="NZ_CP101873.1"/>
</dbReference>
<organism evidence="2 3">
    <name type="scientific">Natrinema thermotolerans</name>
    <dbReference type="NCBI Taxonomy" id="121872"/>
    <lineage>
        <taxon>Archaea</taxon>
        <taxon>Methanobacteriati</taxon>
        <taxon>Methanobacteriota</taxon>
        <taxon>Stenosarchaea group</taxon>
        <taxon>Halobacteria</taxon>
        <taxon>Halobacteriales</taxon>
        <taxon>Natrialbaceae</taxon>
        <taxon>Natrinema</taxon>
    </lineage>
</organism>
<dbReference type="GeneID" id="39862476"/>
<dbReference type="AlphaFoldDB" id="A0AAF0P925"/>